<dbReference type="EMBL" id="MCGO01000026">
    <property type="protein sequence ID" value="ORY42999.1"/>
    <property type="molecule type" value="Genomic_DNA"/>
</dbReference>
<sequence>MLLQQLLVGLTACALTGSAIPLERGRGTRKVPDETPHNFTHTSPIHFEYHGGRLLTNPEVTPVYYNVTKELQDDLNKFYAALVSSSYMNIFAEYNTPTQTIGKGSVLPPVIWSKEIVPSLEDDNDIRELFRQMIRDGTISPNEQSYYPMHVSPYTKTICGTEVGAYHGCVYTADISDLDCVPYGLIPSCLYDEFPNMAESVSVGASHEFAESITDRDPDTGWITTIDGLPGQELSDYCGNDDDPYQKEFHYSTIVDAKGQKFTVQGQWSGADQRCIIDFPKNPVTRRPVLKQKDDVFAKFASGDPLSSIEITPVFYGPNVNYSAEMADYYNFIASSKYLDTLAEYSSTPMGRGKSLPPRYDFGTNFASSSMKITVDVDDGVKSYLT</sequence>
<organism evidence="2 3">
    <name type="scientific">Rhizoclosmatium globosum</name>
    <dbReference type="NCBI Taxonomy" id="329046"/>
    <lineage>
        <taxon>Eukaryota</taxon>
        <taxon>Fungi</taxon>
        <taxon>Fungi incertae sedis</taxon>
        <taxon>Chytridiomycota</taxon>
        <taxon>Chytridiomycota incertae sedis</taxon>
        <taxon>Chytridiomycetes</taxon>
        <taxon>Chytridiales</taxon>
        <taxon>Chytriomycetaceae</taxon>
        <taxon>Rhizoclosmatium</taxon>
    </lineage>
</organism>
<evidence type="ECO:0000313" key="3">
    <source>
        <dbReference type="Proteomes" id="UP000193642"/>
    </source>
</evidence>
<dbReference type="AlphaFoldDB" id="A0A1Y2C7J8"/>
<proteinExistence type="predicted"/>
<protein>
    <submittedName>
        <fullName evidence="2">Uncharacterized protein</fullName>
    </submittedName>
</protein>
<keyword evidence="3" id="KW-1185">Reference proteome</keyword>
<comment type="caution">
    <text evidence="2">The sequence shown here is derived from an EMBL/GenBank/DDBJ whole genome shotgun (WGS) entry which is preliminary data.</text>
</comment>
<keyword evidence="1" id="KW-0732">Signal</keyword>
<dbReference type="Proteomes" id="UP000193642">
    <property type="component" value="Unassembled WGS sequence"/>
</dbReference>
<gene>
    <name evidence="2" type="ORF">BCR33DRAFT_738773</name>
</gene>
<accession>A0A1Y2C7J8</accession>
<reference evidence="2 3" key="1">
    <citation type="submission" date="2016-07" db="EMBL/GenBank/DDBJ databases">
        <title>Pervasive Adenine N6-methylation of Active Genes in Fungi.</title>
        <authorList>
            <consortium name="DOE Joint Genome Institute"/>
            <person name="Mondo S.J."/>
            <person name="Dannebaum R.O."/>
            <person name="Kuo R.C."/>
            <person name="Labutti K."/>
            <person name="Haridas S."/>
            <person name="Kuo A."/>
            <person name="Salamov A."/>
            <person name="Ahrendt S.R."/>
            <person name="Lipzen A."/>
            <person name="Sullivan W."/>
            <person name="Andreopoulos W.B."/>
            <person name="Clum A."/>
            <person name="Lindquist E."/>
            <person name="Daum C."/>
            <person name="Ramamoorthy G.K."/>
            <person name="Gryganskyi A."/>
            <person name="Culley D."/>
            <person name="Magnuson J.K."/>
            <person name="James T.Y."/>
            <person name="O'Malley M.A."/>
            <person name="Stajich J.E."/>
            <person name="Spatafora J.W."/>
            <person name="Visel A."/>
            <person name="Grigoriev I.V."/>
        </authorList>
    </citation>
    <scope>NUCLEOTIDE SEQUENCE [LARGE SCALE GENOMIC DNA]</scope>
    <source>
        <strain evidence="2 3">JEL800</strain>
    </source>
</reference>
<evidence type="ECO:0000313" key="2">
    <source>
        <dbReference type="EMBL" id="ORY42999.1"/>
    </source>
</evidence>
<name>A0A1Y2C7J8_9FUNG</name>
<feature type="chain" id="PRO_5012847410" evidence="1">
    <location>
        <begin position="20"/>
        <end position="386"/>
    </location>
</feature>
<evidence type="ECO:0000256" key="1">
    <source>
        <dbReference type="SAM" id="SignalP"/>
    </source>
</evidence>
<dbReference type="OrthoDB" id="2144576at2759"/>
<feature type="signal peptide" evidence="1">
    <location>
        <begin position="1"/>
        <end position="19"/>
    </location>
</feature>